<evidence type="ECO:0000256" key="1">
    <source>
        <dbReference type="ARBA" id="ARBA00022801"/>
    </source>
</evidence>
<dbReference type="PATRIC" id="fig|1423750.3.peg.983"/>
<sequence length="369" mass="41606">MKLASVPKKDGWFFPAEFEQHERTYMIWPTRPDTWRNGGKPAQKVVTQAANAISQFEPVTMLVNAAQFLNARTQLATQVQVVELSTNDAWCRDIGPSFLVNKNGKLRSIDWRFNAWGGQVDGLYFPWDLDDQAAQKISELEQVDEYYLKDFVLEGGSFQIDGQGTAIVTKSCLLSAGRNPNMNQDQIEQILKDYLNVQKVLWLPYGIYQDETNGHVDNICTFLCPGVVALGWPADQDSKQYAYSLADYQYLQKSTDAQGNSLTIHQVIIPTSLKLSVTEADGIDHIGTEKSRRAGDYLSASYINFYFCNGGLILPAFGIPEDELAKDQFQHLFPDRKIIQIKTRELLLGGGNLHCITQQVPARIKRLRS</sequence>
<dbReference type="NCBIfam" id="NF010070">
    <property type="entry name" value="PRK13551.1"/>
    <property type="match status" value="1"/>
</dbReference>
<reference evidence="3 4" key="1">
    <citation type="journal article" date="2015" name="Genome Announc.">
        <title>Expanding the biotechnology potential of lactobacilli through comparative genomics of 213 strains and associated genera.</title>
        <authorList>
            <person name="Sun Z."/>
            <person name="Harris H.M."/>
            <person name="McCann A."/>
            <person name="Guo C."/>
            <person name="Argimon S."/>
            <person name="Zhang W."/>
            <person name="Yang X."/>
            <person name="Jeffery I.B."/>
            <person name="Cooney J.C."/>
            <person name="Kagawa T.F."/>
            <person name="Liu W."/>
            <person name="Song Y."/>
            <person name="Salvetti E."/>
            <person name="Wrobel A."/>
            <person name="Rasinkangas P."/>
            <person name="Parkhill J."/>
            <person name="Rea M.C."/>
            <person name="O'Sullivan O."/>
            <person name="Ritari J."/>
            <person name="Douillard F.P."/>
            <person name="Paul Ross R."/>
            <person name="Yang R."/>
            <person name="Briner A.E."/>
            <person name="Felis G.E."/>
            <person name="de Vos W.M."/>
            <person name="Barrangou R."/>
            <person name="Klaenhammer T.R."/>
            <person name="Caufield P.W."/>
            <person name="Cui Y."/>
            <person name="Zhang H."/>
            <person name="O'Toole P.W."/>
        </authorList>
    </citation>
    <scope>NUCLEOTIDE SEQUENCE [LARGE SCALE GENOMIC DNA]</scope>
    <source>
        <strain evidence="3 4">DSM 18630</strain>
    </source>
</reference>
<proteinExistence type="inferred from homology"/>
<feature type="active site" description="Amidino-cysteine intermediate" evidence="2">
    <location>
        <position position="355"/>
    </location>
</feature>
<dbReference type="STRING" id="1423750.FC89_GL000959"/>
<dbReference type="OrthoDB" id="9808013at2"/>
<evidence type="ECO:0000256" key="2">
    <source>
        <dbReference type="HAMAP-Rule" id="MF_01841"/>
    </source>
</evidence>
<dbReference type="NCBIfam" id="TIGR03380">
    <property type="entry name" value="agmatine_aguA"/>
    <property type="match status" value="1"/>
</dbReference>
<dbReference type="EMBL" id="AZGB01000016">
    <property type="protein sequence ID" value="KRM06092.1"/>
    <property type="molecule type" value="Genomic_DNA"/>
</dbReference>
<dbReference type="InterPro" id="IPR017754">
    <property type="entry name" value="Agmatine_deiminase"/>
</dbReference>
<comment type="similarity">
    <text evidence="2">Belongs to the agmatine deiminase family.</text>
</comment>
<gene>
    <name evidence="2" type="primary">aguA</name>
    <name evidence="3" type="ORF">FC89_GL000959</name>
</gene>
<keyword evidence="1 2" id="KW-0378">Hydrolase</keyword>
<organism evidence="3 4">
    <name type="scientific">Liquorilactobacillus ghanensis DSM 18630</name>
    <dbReference type="NCBI Taxonomy" id="1423750"/>
    <lineage>
        <taxon>Bacteria</taxon>
        <taxon>Bacillati</taxon>
        <taxon>Bacillota</taxon>
        <taxon>Bacilli</taxon>
        <taxon>Lactobacillales</taxon>
        <taxon>Lactobacillaceae</taxon>
        <taxon>Liquorilactobacillus</taxon>
    </lineage>
</organism>
<dbReference type="HAMAP" id="MF_01841">
    <property type="entry name" value="Agmatine_deimin"/>
    <property type="match status" value="1"/>
</dbReference>
<dbReference type="Proteomes" id="UP000051451">
    <property type="component" value="Unassembled WGS sequence"/>
</dbReference>
<dbReference type="GO" id="GO:0004668">
    <property type="term" value="F:protein-arginine deiminase activity"/>
    <property type="evidence" value="ECO:0007669"/>
    <property type="project" value="InterPro"/>
</dbReference>
<evidence type="ECO:0000313" key="3">
    <source>
        <dbReference type="EMBL" id="KRM06092.1"/>
    </source>
</evidence>
<dbReference type="PANTHER" id="PTHR31377:SF0">
    <property type="entry name" value="AGMATINE DEIMINASE-RELATED"/>
    <property type="match status" value="1"/>
</dbReference>
<name>A0A0R1VWR5_9LACO</name>
<dbReference type="GeneID" id="98318986"/>
<dbReference type="EC" id="3.5.3.12" evidence="2"/>
<dbReference type="GO" id="GO:0009446">
    <property type="term" value="P:putrescine biosynthetic process"/>
    <property type="evidence" value="ECO:0007669"/>
    <property type="project" value="InterPro"/>
</dbReference>
<dbReference type="SUPFAM" id="SSF55909">
    <property type="entry name" value="Pentein"/>
    <property type="match status" value="1"/>
</dbReference>
<dbReference type="Pfam" id="PF04371">
    <property type="entry name" value="PAD_porph"/>
    <property type="match status" value="1"/>
</dbReference>
<dbReference type="PANTHER" id="PTHR31377">
    <property type="entry name" value="AGMATINE DEIMINASE-RELATED"/>
    <property type="match status" value="1"/>
</dbReference>
<comment type="caution">
    <text evidence="3">The sequence shown here is derived from an EMBL/GenBank/DDBJ whole genome shotgun (WGS) entry which is preliminary data.</text>
</comment>
<evidence type="ECO:0000313" key="4">
    <source>
        <dbReference type="Proteomes" id="UP000051451"/>
    </source>
</evidence>
<protein>
    <recommendedName>
        <fullName evidence="2">Putative agmatine deiminase</fullName>
        <ecNumber evidence="2">3.5.3.12</ecNumber>
    </recommendedName>
    <alternativeName>
        <fullName evidence="2">Agmatine iminohydrolase</fullName>
    </alternativeName>
</protein>
<dbReference type="GO" id="GO:0047632">
    <property type="term" value="F:agmatine deiminase activity"/>
    <property type="evidence" value="ECO:0007669"/>
    <property type="project" value="UniProtKB-UniRule"/>
</dbReference>
<dbReference type="Gene3D" id="3.75.10.10">
    <property type="entry name" value="L-arginine/glycine Amidinotransferase, Chain A"/>
    <property type="match status" value="1"/>
</dbReference>
<dbReference type="AlphaFoldDB" id="A0A0R1VWR5"/>
<accession>A0A0R1VWR5</accession>
<keyword evidence="4" id="KW-1185">Reference proteome</keyword>
<comment type="catalytic activity">
    <reaction evidence="2">
        <text>agmatine + H2O = N-carbamoylputrescine + NH4(+)</text>
        <dbReference type="Rhea" id="RHEA:18037"/>
        <dbReference type="ChEBI" id="CHEBI:15377"/>
        <dbReference type="ChEBI" id="CHEBI:28938"/>
        <dbReference type="ChEBI" id="CHEBI:58145"/>
        <dbReference type="ChEBI" id="CHEBI:58318"/>
        <dbReference type="EC" id="3.5.3.12"/>
    </reaction>
</comment>
<dbReference type="RefSeq" id="WP_057871711.1">
    <property type="nucleotide sequence ID" value="NZ_AZGB01000016.1"/>
</dbReference>
<dbReference type="InterPro" id="IPR007466">
    <property type="entry name" value="Peptidyl-Arg-deiminase_porph"/>
</dbReference>